<comment type="caution">
    <text evidence="1">The sequence shown here is derived from an EMBL/GenBank/DDBJ whole genome shotgun (WGS) entry which is preliminary data.</text>
</comment>
<protein>
    <submittedName>
        <fullName evidence="1">Uncharacterized protein</fullName>
    </submittedName>
</protein>
<accession>A0AAW1LUM7</accession>
<proteinExistence type="predicted"/>
<reference evidence="1 2" key="1">
    <citation type="journal article" date="2024" name="BMC Genomics">
        <title>De novo assembly and annotation of Popillia japonica's genome with initial clues to its potential as an invasive pest.</title>
        <authorList>
            <person name="Cucini C."/>
            <person name="Boschi S."/>
            <person name="Funari R."/>
            <person name="Cardaioli E."/>
            <person name="Iannotti N."/>
            <person name="Marturano G."/>
            <person name="Paoli F."/>
            <person name="Bruttini M."/>
            <person name="Carapelli A."/>
            <person name="Frati F."/>
            <person name="Nardi F."/>
        </authorList>
    </citation>
    <scope>NUCLEOTIDE SEQUENCE [LARGE SCALE GENOMIC DNA]</scope>
    <source>
        <strain evidence="1">DMR45628</strain>
    </source>
</reference>
<dbReference type="AlphaFoldDB" id="A0AAW1LUM7"/>
<dbReference type="Proteomes" id="UP001458880">
    <property type="component" value="Unassembled WGS sequence"/>
</dbReference>
<evidence type="ECO:0000313" key="1">
    <source>
        <dbReference type="EMBL" id="KAK9737926.1"/>
    </source>
</evidence>
<evidence type="ECO:0000313" key="2">
    <source>
        <dbReference type="Proteomes" id="UP001458880"/>
    </source>
</evidence>
<sequence>MKDSVSKKKEEDHNETTVKMAENYSEMKMLVNFGKKKKKEEDHNETTVKMAENYSEMKMLVNFGKKKQNAKNKGQCYNVIKLSPERENYVLRRLNAP</sequence>
<dbReference type="EMBL" id="JASPKY010000093">
    <property type="protein sequence ID" value="KAK9737926.1"/>
    <property type="molecule type" value="Genomic_DNA"/>
</dbReference>
<gene>
    <name evidence="1" type="ORF">QE152_g10276</name>
</gene>
<organism evidence="1 2">
    <name type="scientific">Popillia japonica</name>
    <name type="common">Japanese beetle</name>
    <dbReference type="NCBI Taxonomy" id="7064"/>
    <lineage>
        <taxon>Eukaryota</taxon>
        <taxon>Metazoa</taxon>
        <taxon>Ecdysozoa</taxon>
        <taxon>Arthropoda</taxon>
        <taxon>Hexapoda</taxon>
        <taxon>Insecta</taxon>
        <taxon>Pterygota</taxon>
        <taxon>Neoptera</taxon>
        <taxon>Endopterygota</taxon>
        <taxon>Coleoptera</taxon>
        <taxon>Polyphaga</taxon>
        <taxon>Scarabaeiformia</taxon>
        <taxon>Scarabaeidae</taxon>
        <taxon>Rutelinae</taxon>
        <taxon>Popillia</taxon>
    </lineage>
</organism>
<name>A0AAW1LUM7_POPJA</name>
<keyword evidence="2" id="KW-1185">Reference proteome</keyword>